<evidence type="ECO:0000256" key="2">
    <source>
        <dbReference type="ARBA" id="ARBA00022679"/>
    </source>
</evidence>
<evidence type="ECO:0000256" key="5">
    <source>
        <dbReference type="ARBA" id="ARBA00022840"/>
    </source>
</evidence>
<comment type="catalytic activity">
    <reaction evidence="7 8">
        <text>CMP + ATP = CDP + ADP</text>
        <dbReference type="Rhea" id="RHEA:11600"/>
        <dbReference type="ChEBI" id="CHEBI:30616"/>
        <dbReference type="ChEBI" id="CHEBI:58069"/>
        <dbReference type="ChEBI" id="CHEBI:60377"/>
        <dbReference type="ChEBI" id="CHEBI:456216"/>
        <dbReference type="EC" id="2.7.4.25"/>
    </reaction>
</comment>
<feature type="domain" description="Cytidylate kinase" evidence="9">
    <location>
        <begin position="11"/>
        <end position="227"/>
    </location>
</feature>
<evidence type="ECO:0000256" key="4">
    <source>
        <dbReference type="ARBA" id="ARBA00022777"/>
    </source>
</evidence>
<dbReference type="CDD" id="cd02020">
    <property type="entry name" value="CMPK"/>
    <property type="match status" value="1"/>
</dbReference>
<dbReference type="PATRIC" id="fig|872965.6.peg.2736"/>
<keyword evidence="2 8" id="KW-0808">Transferase</keyword>
<comment type="catalytic activity">
    <reaction evidence="6 8">
        <text>dCMP + ATP = dCDP + ADP</text>
        <dbReference type="Rhea" id="RHEA:25094"/>
        <dbReference type="ChEBI" id="CHEBI:30616"/>
        <dbReference type="ChEBI" id="CHEBI:57566"/>
        <dbReference type="ChEBI" id="CHEBI:58593"/>
        <dbReference type="ChEBI" id="CHEBI:456216"/>
        <dbReference type="EC" id="2.7.4.25"/>
    </reaction>
</comment>
<dbReference type="InterPro" id="IPR027417">
    <property type="entry name" value="P-loop_NTPase"/>
</dbReference>
<reference evidence="10 12" key="1">
    <citation type="journal article" date="2015" name="Genome Announc.">
        <title>Draft Genome Sequence of a Heterotrophic Facultative Anaerobic Thermophilic Bacterium, Ardenticatena maritima Strain 110ST.</title>
        <authorList>
            <person name="Kawaichi S."/>
            <person name="Yoshida T."/>
            <person name="Sako Y."/>
            <person name="Nakamura R."/>
        </authorList>
    </citation>
    <scope>NUCLEOTIDE SEQUENCE [LARGE SCALE GENOMIC DNA]</scope>
    <source>
        <strain evidence="10 12">110S</strain>
    </source>
</reference>
<dbReference type="STRING" id="872965.SE16_11355"/>
<dbReference type="Gene3D" id="3.40.50.300">
    <property type="entry name" value="P-loop containing nucleotide triphosphate hydrolases"/>
    <property type="match status" value="1"/>
</dbReference>
<dbReference type="GO" id="GO:0005524">
    <property type="term" value="F:ATP binding"/>
    <property type="evidence" value="ECO:0007669"/>
    <property type="project" value="UniProtKB-UniRule"/>
</dbReference>
<comment type="caution">
    <text evidence="10">The sequence shown here is derived from an EMBL/GenBank/DDBJ whole genome shotgun (WGS) entry which is preliminary data.</text>
</comment>
<dbReference type="InterPro" id="IPR003136">
    <property type="entry name" value="Cytidylate_kin"/>
</dbReference>
<evidence type="ECO:0000256" key="7">
    <source>
        <dbReference type="ARBA" id="ARBA00048478"/>
    </source>
</evidence>
<keyword evidence="3 8" id="KW-0547">Nucleotide-binding</keyword>
<keyword evidence="12" id="KW-1185">Reference proteome</keyword>
<evidence type="ECO:0000256" key="8">
    <source>
        <dbReference type="HAMAP-Rule" id="MF_00238"/>
    </source>
</evidence>
<dbReference type="InterPro" id="IPR011994">
    <property type="entry name" value="Cytidylate_kinase_dom"/>
</dbReference>
<dbReference type="EMBL" id="LGKN01000006">
    <property type="protein sequence ID" value="KPL87133.1"/>
    <property type="molecule type" value="Genomic_DNA"/>
</dbReference>
<evidence type="ECO:0000313" key="10">
    <source>
        <dbReference type="EMBL" id="GAP61753.1"/>
    </source>
</evidence>
<evidence type="ECO:0000313" key="11">
    <source>
        <dbReference type="EMBL" id="KPL87133.1"/>
    </source>
</evidence>
<dbReference type="GO" id="GO:0036431">
    <property type="term" value="F:dCMP kinase activity"/>
    <property type="evidence" value="ECO:0007669"/>
    <property type="project" value="InterPro"/>
</dbReference>
<dbReference type="AlphaFoldDB" id="A0A0M8K4Y6"/>
<organism evidence="10 12">
    <name type="scientific">Ardenticatena maritima</name>
    <dbReference type="NCBI Taxonomy" id="872965"/>
    <lineage>
        <taxon>Bacteria</taxon>
        <taxon>Bacillati</taxon>
        <taxon>Chloroflexota</taxon>
        <taxon>Ardenticatenia</taxon>
        <taxon>Ardenticatenales</taxon>
        <taxon>Ardenticatenaceae</taxon>
        <taxon>Ardenticatena</taxon>
    </lineage>
</organism>
<keyword evidence="5 8" id="KW-0067">ATP-binding</keyword>
<name>A0A0M8K4Y6_9CHLR</name>
<dbReference type="SUPFAM" id="SSF52540">
    <property type="entry name" value="P-loop containing nucleoside triphosphate hydrolases"/>
    <property type="match status" value="1"/>
</dbReference>
<evidence type="ECO:0000256" key="6">
    <source>
        <dbReference type="ARBA" id="ARBA00047615"/>
    </source>
</evidence>
<reference evidence="12" key="3">
    <citation type="submission" date="2015-08" db="EMBL/GenBank/DDBJ databases">
        <title>Draft Genome Sequence of a Heterotrophic Facultative Anaerobic Bacterium Ardenticatena maritima Strain 110S.</title>
        <authorList>
            <person name="Kawaichi S."/>
            <person name="Yoshida T."/>
            <person name="Sako Y."/>
            <person name="Nakamura R."/>
        </authorList>
    </citation>
    <scope>NUCLEOTIDE SEQUENCE [LARGE SCALE GENOMIC DNA]</scope>
    <source>
        <strain evidence="12">110S</strain>
    </source>
</reference>
<dbReference type="HAMAP" id="MF_00238">
    <property type="entry name" value="Cytidyl_kinase_type1"/>
    <property type="match status" value="1"/>
</dbReference>
<dbReference type="GO" id="GO:0015949">
    <property type="term" value="P:nucleobase-containing small molecule interconversion"/>
    <property type="evidence" value="ECO:0007669"/>
    <property type="project" value="TreeGrafter"/>
</dbReference>
<evidence type="ECO:0000313" key="12">
    <source>
        <dbReference type="Proteomes" id="UP000037784"/>
    </source>
</evidence>
<sequence length="237" mass="26051">MKPEHRKAKTIAIDGPAAAGKSSVGLALAQHLGYLFFDTGVMYRAITLLALEQGVPLDDEEALGVLAETTIIDVQPPAGHDDGRYYTVLVGARDITWALRTPQVDASVSYVAAHPRVRLALTAQQRRIGQRGRVVMVGRDIGTVVMPDADIKFYLDASPEERARRRYDELVARGQEADYDAILADLRERDRLDSTRAVAPLRRAPDAIYVDTTGLSRDEVVERLLDLLGAREEVSSS</sequence>
<dbReference type="Proteomes" id="UP000050502">
    <property type="component" value="Unassembled WGS sequence"/>
</dbReference>
<dbReference type="PANTHER" id="PTHR21299">
    <property type="entry name" value="CYTIDYLATE KINASE/PANTOATE-BETA-ALANINE LIGASE"/>
    <property type="match status" value="1"/>
</dbReference>
<evidence type="ECO:0000256" key="3">
    <source>
        <dbReference type="ARBA" id="ARBA00022741"/>
    </source>
</evidence>
<dbReference type="PANTHER" id="PTHR21299:SF2">
    <property type="entry name" value="CYTIDYLATE KINASE"/>
    <property type="match status" value="1"/>
</dbReference>
<dbReference type="EC" id="2.7.4.25" evidence="8"/>
<dbReference type="InParanoid" id="A0A0M8K4Y6"/>
<comment type="subcellular location">
    <subcellularLocation>
        <location evidence="8">Cytoplasm</location>
    </subcellularLocation>
</comment>
<keyword evidence="4 8" id="KW-0418">Kinase</keyword>
<evidence type="ECO:0000259" key="9">
    <source>
        <dbReference type="Pfam" id="PF02224"/>
    </source>
</evidence>
<accession>A0A0M8K4Y6</accession>
<keyword evidence="8" id="KW-0963">Cytoplasm</keyword>
<reference evidence="11 13" key="2">
    <citation type="submission" date="2015-07" db="EMBL/GenBank/DDBJ databases">
        <title>Whole genome sequence of Ardenticatena maritima DSM 23922.</title>
        <authorList>
            <person name="Hemp J."/>
            <person name="Ward L.M."/>
            <person name="Pace L.A."/>
            <person name="Fischer W.W."/>
        </authorList>
    </citation>
    <scope>NUCLEOTIDE SEQUENCE [LARGE SCALE GENOMIC DNA]</scope>
    <source>
        <strain evidence="11 13">110S</strain>
    </source>
</reference>
<dbReference type="NCBIfam" id="TIGR00017">
    <property type="entry name" value="cmk"/>
    <property type="match status" value="1"/>
</dbReference>
<dbReference type="Pfam" id="PF02224">
    <property type="entry name" value="Cytidylate_kin"/>
    <property type="match status" value="1"/>
</dbReference>
<evidence type="ECO:0000256" key="1">
    <source>
        <dbReference type="ARBA" id="ARBA00009427"/>
    </source>
</evidence>
<feature type="binding site" evidence="8">
    <location>
        <begin position="15"/>
        <end position="23"/>
    </location>
    <ligand>
        <name>ATP</name>
        <dbReference type="ChEBI" id="CHEBI:30616"/>
    </ligand>
</feature>
<proteinExistence type="inferred from homology"/>
<dbReference type="OrthoDB" id="9807434at2"/>
<dbReference type="EMBL" id="BBZA01000012">
    <property type="protein sequence ID" value="GAP61753.1"/>
    <property type="molecule type" value="Genomic_DNA"/>
</dbReference>
<dbReference type="Proteomes" id="UP000037784">
    <property type="component" value="Unassembled WGS sequence"/>
</dbReference>
<dbReference type="RefSeq" id="WP_054491704.1">
    <property type="nucleotide sequence ID" value="NZ_BBZA01000012.1"/>
</dbReference>
<protein>
    <recommendedName>
        <fullName evidence="8">Cytidylate kinase</fullName>
        <shortName evidence="8">CK</shortName>
        <ecNumber evidence="8">2.7.4.25</ecNumber>
    </recommendedName>
    <alternativeName>
        <fullName evidence="8">Cytidine monophosphate kinase</fullName>
        <shortName evidence="8">CMP kinase</shortName>
    </alternativeName>
</protein>
<dbReference type="GO" id="GO:0006220">
    <property type="term" value="P:pyrimidine nucleotide metabolic process"/>
    <property type="evidence" value="ECO:0007669"/>
    <property type="project" value="UniProtKB-UniRule"/>
</dbReference>
<comment type="similarity">
    <text evidence="1 8">Belongs to the cytidylate kinase family. Type 1 subfamily.</text>
</comment>
<dbReference type="FunCoup" id="A0A0M8K4Y6">
    <property type="interactions" value="237"/>
</dbReference>
<dbReference type="GO" id="GO:0005829">
    <property type="term" value="C:cytosol"/>
    <property type="evidence" value="ECO:0007669"/>
    <property type="project" value="TreeGrafter"/>
</dbReference>
<gene>
    <name evidence="8 10" type="primary">cmk</name>
    <name evidence="10" type="ORF">ARMA_0176</name>
    <name evidence="11" type="ORF">SE16_11355</name>
</gene>
<evidence type="ECO:0000313" key="13">
    <source>
        <dbReference type="Proteomes" id="UP000050502"/>
    </source>
</evidence>